<keyword evidence="4" id="KW-0413">Isomerase</keyword>
<evidence type="ECO:0000256" key="3">
    <source>
        <dbReference type="PIRSR" id="PIRSR606225-1"/>
    </source>
</evidence>
<evidence type="ECO:0000259" key="5">
    <source>
        <dbReference type="Pfam" id="PF00849"/>
    </source>
</evidence>
<protein>
    <recommendedName>
        <fullName evidence="4">Pseudouridine synthase</fullName>
        <ecNumber evidence="4">5.4.99.-</ecNumber>
    </recommendedName>
</protein>
<gene>
    <name evidence="6" type="ORF">SAMN04490178_1302</name>
</gene>
<dbReference type="OrthoDB" id="9807829at2"/>
<name>A0A1H8XU04_9FIRM</name>
<accession>A0A1H8XU04</accession>
<dbReference type="CDD" id="cd02869">
    <property type="entry name" value="PseudoU_synth_RluA_like"/>
    <property type="match status" value="1"/>
</dbReference>
<dbReference type="InterPro" id="IPR020103">
    <property type="entry name" value="PsdUridine_synth_cat_dom_sf"/>
</dbReference>
<evidence type="ECO:0000256" key="2">
    <source>
        <dbReference type="ARBA" id="ARBA00010876"/>
    </source>
</evidence>
<keyword evidence="7" id="KW-1185">Reference proteome</keyword>
<dbReference type="InterPro" id="IPR006224">
    <property type="entry name" value="PsdUridine_synth_RluA-like_CS"/>
</dbReference>
<dbReference type="AlphaFoldDB" id="A0A1H8XU04"/>
<evidence type="ECO:0000313" key="7">
    <source>
        <dbReference type="Proteomes" id="UP000198847"/>
    </source>
</evidence>
<dbReference type="PROSITE" id="PS01129">
    <property type="entry name" value="PSI_RLU"/>
    <property type="match status" value="1"/>
</dbReference>
<comment type="similarity">
    <text evidence="2 4">Belongs to the pseudouridine synthase RluA family.</text>
</comment>
<dbReference type="EC" id="5.4.99.-" evidence="4"/>
<dbReference type="Gene3D" id="3.30.2350.10">
    <property type="entry name" value="Pseudouridine synthase"/>
    <property type="match status" value="1"/>
</dbReference>
<evidence type="ECO:0000313" key="6">
    <source>
        <dbReference type="EMBL" id="SEP43319.1"/>
    </source>
</evidence>
<reference evidence="6 7" key="1">
    <citation type="submission" date="2016-10" db="EMBL/GenBank/DDBJ databases">
        <authorList>
            <person name="de Groot N.N."/>
        </authorList>
    </citation>
    <scope>NUCLEOTIDE SEQUENCE [LARGE SCALE GENOMIC DNA]</scope>
    <source>
        <strain evidence="6 7">DSM 13305</strain>
    </source>
</reference>
<evidence type="ECO:0000256" key="1">
    <source>
        <dbReference type="ARBA" id="ARBA00000073"/>
    </source>
</evidence>
<dbReference type="Proteomes" id="UP000198847">
    <property type="component" value="Unassembled WGS sequence"/>
</dbReference>
<dbReference type="InterPro" id="IPR006225">
    <property type="entry name" value="PsdUridine_synth_RluC/D"/>
</dbReference>
<dbReference type="InterPro" id="IPR006145">
    <property type="entry name" value="PsdUridine_synth_RsuA/RluA"/>
</dbReference>
<dbReference type="RefSeq" id="WP_091751057.1">
    <property type="nucleotide sequence ID" value="NZ_FODY01000030.1"/>
</dbReference>
<feature type="active site" evidence="3">
    <location>
        <position position="130"/>
    </location>
</feature>
<dbReference type="EMBL" id="FODY01000030">
    <property type="protein sequence ID" value="SEP43319.1"/>
    <property type="molecule type" value="Genomic_DNA"/>
</dbReference>
<organism evidence="6 7">
    <name type="scientific">Propionispora vibrioides</name>
    <dbReference type="NCBI Taxonomy" id="112903"/>
    <lineage>
        <taxon>Bacteria</taxon>
        <taxon>Bacillati</taxon>
        <taxon>Bacillota</taxon>
        <taxon>Negativicutes</taxon>
        <taxon>Selenomonadales</taxon>
        <taxon>Sporomusaceae</taxon>
        <taxon>Propionispora</taxon>
    </lineage>
</organism>
<dbReference type="GO" id="GO:0003723">
    <property type="term" value="F:RNA binding"/>
    <property type="evidence" value="ECO:0007669"/>
    <property type="project" value="InterPro"/>
</dbReference>
<comment type="catalytic activity">
    <reaction evidence="1 4">
        <text>a uridine in RNA = a pseudouridine in RNA</text>
        <dbReference type="Rhea" id="RHEA:48348"/>
        <dbReference type="Rhea" id="RHEA-COMP:12068"/>
        <dbReference type="Rhea" id="RHEA-COMP:12069"/>
        <dbReference type="ChEBI" id="CHEBI:65314"/>
        <dbReference type="ChEBI" id="CHEBI:65315"/>
    </reaction>
</comment>
<dbReference type="GO" id="GO:0000455">
    <property type="term" value="P:enzyme-directed rRNA pseudouridine synthesis"/>
    <property type="evidence" value="ECO:0007669"/>
    <property type="project" value="TreeGrafter"/>
</dbReference>
<dbReference type="PANTHER" id="PTHR21600">
    <property type="entry name" value="MITOCHONDRIAL RNA PSEUDOURIDINE SYNTHASE"/>
    <property type="match status" value="1"/>
</dbReference>
<dbReference type="SUPFAM" id="SSF55120">
    <property type="entry name" value="Pseudouridine synthase"/>
    <property type="match status" value="1"/>
</dbReference>
<dbReference type="GO" id="GO:0140098">
    <property type="term" value="F:catalytic activity, acting on RNA"/>
    <property type="evidence" value="ECO:0007669"/>
    <property type="project" value="UniProtKB-ARBA"/>
</dbReference>
<comment type="function">
    <text evidence="4">Responsible for synthesis of pseudouridine from uracil.</text>
</comment>
<proteinExistence type="inferred from homology"/>
<feature type="domain" description="Pseudouridine synthase RsuA/RluA-like" evidence="5">
    <location>
        <begin position="83"/>
        <end position="233"/>
    </location>
</feature>
<sequence>MLEIIVPGTFHNLPLKDFLRRHAGISLSLWRKVKHTGTVSVNGLQVTLPVNVQSGDVVRLTWQQESTLLPVAMPLSIIYEDSYLLVINKPPGLLVHPTTQEHTLSLANGVLAYYQQQNIACSFHPVHRLDRNTSGLILIAKFPHIQHMLSSSNLKSIQRIYWALASGNMKQQQGIIDAPIGRLKDSIIQRTIDPEGQAAITAYKVLHSFSRGCLLELQLFTGRTHQIRVHLSSLGHPLWGDDLYGGSTALIQRHALHSYRMTFKHPVTEQLLDLTAPLPEDMYNLMQILDQPVE</sequence>
<dbReference type="GO" id="GO:0009982">
    <property type="term" value="F:pseudouridine synthase activity"/>
    <property type="evidence" value="ECO:0007669"/>
    <property type="project" value="InterPro"/>
</dbReference>
<dbReference type="Pfam" id="PF00849">
    <property type="entry name" value="PseudoU_synth_2"/>
    <property type="match status" value="1"/>
</dbReference>
<dbReference type="NCBIfam" id="TIGR00005">
    <property type="entry name" value="rluA_subfam"/>
    <property type="match status" value="1"/>
</dbReference>
<dbReference type="STRING" id="112903.SAMN04490178_1302"/>
<dbReference type="InterPro" id="IPR050188">
    <property type="entry name" value="RluA_PseudoU_synthase"/>
</dbReference>
<dbReference type="PANTHER" id="PTHR21600:SF35">
    <property type="entry name" value="PSEUDOURIDINE SYNTHASE"/>
    <property type="match status" value="1"/>
</dbReference>
<evidence type="ECO:0000256" key="4">
    <source>
        <dbReference type="RuleBase" id="RU362028"/>
    </source>
</evidence>